<evidence type="ECO:0008006" key="4">
    <source>
        <dbReference type="Google" id="ProtNLM"/>
    </source>
</evidence>
<dbReference type="AlphaFoldDB" id="A0A1J8PZ05"/>
<dbReference type="GO" id="GO:0016747">
    <property type="term" value="F:acyltransferase activity, transferring groups other than amino-acyl groups"/>
    <property type="evidence" value="ECO:0007669"/>
    <property type="project" value="TreeGrafter"/>
</dbReference>
<keyword evidence="3" id="KW-1185">Reference proteome</keyword>
<evidence type="ECO:0000256" key="1">
    <source>
        <dbReference type="ARBA" id="ARBA00022679"/>
    </source>
</evidence>
<dbReference type="InterPro" id="IPR050317">
    <property type="entry name" value="Plant_Fungal_Acyltransferase"/>
</dbReference>
<protein>
    <recommendedName>
        <fullName evidence="4">Condensation domain-containing protein</fullName>
    </recommendedName>
</protein>
<reference evidence="2 3" key="1">
    <citation type="submission" date="2016-03" db="EMBL/GenBank/DDBJ databases">
        <title>Comparative genomics of the ectomycorrhizal sister species Rhizopogon vinicolor and Rhizopogon vesiculosus (Basidiomycota: Boletales) reveals a divergence of the mating type B locus.</title>
        <authorList>
            <person name="Mujic A.B."/>
            <person name="Kuo A."/>
            <person name="Tritt A."/>
            <person name="Lipzen A."/>
            <person name="Chen C."/>
            <person name="Johnson J."/>
            <person name="Sharma A."/>
            <person name="Barry K."/>
            <person name="Grigoriev I.V."/>
            <person name="Spatafora J.W."/>
        </authorList>
    </citation>
    <scope>NUCLEOTIDE SEQUENCE [LARGE SCALE GENOMIC DNA]</scope>
    <source>
        <strain evidence="2 3">AM-OR11-056</strain>
    </source>
</reference>
<proteinExistence type="predicted"/>
<name>A0A1J8PZ05_9AGAM</name>
<dbReference type="PANTHER" id="PTHR31642">
    <property type="entry name" value="TRICHOTHECENE 3-O-ACETYLTRANSFERASE"/>
    <property type="match status" value="1"/>
</dbReference>
<dbReference type="OrthoDB" id="1862401at2759"/>
<gene>
    <name evidence="2" type="ORF">AZE42_06528</name>
</gene>
<dbReference type="InterPro" id="IPR023213">
    <property type="entry name" value="CAT-like_dom_sf"/>
</dbReference>
<sequence length="403" mass="45384">MPTFLVHPAQPTALSDRSDVEVPGYELWTNMIHLTDTATPIEFEDRSHESSSSVVFGSHVIQSDLSGLLNSPTQRSALNFAGPLLRLKVVSFRDDTTIGISWNHTLGDATAFFRFTHALSQLYQGLHLVYPSPTFEKPSFPQPSECAIEELRSSMYHLHELYSEEELRLKYSERTHTSERVNWSFERQDLEALHDSLRQRSLTSRLSIHDILFAYVATVLNRVLTSSIRMIKITDSYRFTGANFALPDVAGNAVIDALTPVLPEDPVDITGIARSIRETLTHYRKHEVIERWMSAASHLMLAAAKSGKSFYYPPSTDILAVNSMASIDWCSAHFGQHESHRHHMSGHGLLYLRVFGANSWRGDDGLWHAPEGRIDISIGVPQGYRQKVLDMLAQGLDSIKPED</sequence>
<accession>A0A1J8PZ05</accession>
<dbReference type="EMBL" id="LVVM01004405">
    <property type="protein sequence ID" value="OJA12979.1"/>
    <property type="molecule type" value="Genomic_DNA"/>
</dbReference>
<evidence type="ECO:0000313" key="2">
    <source>
        <dbReference type="EMBL" id="OJA12979.1"/>
    </source>
</evidence>
<evidence type="ECO:0000313" key="3">
    <source>
        <dbReference type="Proteomes" id="UP000183567"/>
    </source>
</evidence>
<dbReference type="Gene3D" id="3.30.559.10">
    <property type="entry name" value="Chloramphenicol acetyltransferase-like domain"/>
    <property type="match status" value="1"/>
</dbReference>
<organism evidence="2 3">
    <name type="scientific">Rhizopogon vesiculosus</name>
    <dbReference type="NCBI Taxonomy" id="180088"/>
    <lineage>
        <taxon>Eukaryota</taxon>
        <taxon>Fungi</taxon>
        <taxon>Dikarya</taxon>
        <taxon>Basidiomycota</taxon>
        <taxon>Agaricomycotina</taxon>
        <taxon>Agaricomycetes</taxon>
        <taxon>Agaricomycetidae</taxon>
        <taxon>Boletales</taxon>
        <taxon>Suillineae</taxon>
        <taxon>Rhizopogonaceae</taxon>
        <taxon>Rhizopogon</taxon>
    </lineage>
</organism>
<dbReference type="PANTHER" id="PTHR31642:SF310">
    <property type="entry name" value="FATTY ALCOHOL:CAFFEOYL-COA ACYLTRANSFERASE"/>
    <property type="match status" value="1"/>
</dbReference>
<comment type="caution">
    <text evidence="2">The sequence shown here is derived from an EMBL/GenBank/DDBJ whole genome shotgun (WGS) entry which is preliminary data.</text>
</comment>
<dbReference type="Proteomes" id="UP000183567">
    <property type="component" value="Unassembled WGS sequence"/>
</dbReference>
<keyword evidence="1" id="KW-0808">Transferase</keyword>